<dbReference type="PANTHER" id="PTHR22916:SF51">
    <property type="entry name" value="GLYCOSYLTRANSFERASE EPSH-RELATED"/>
    <property type="match status" value="1"/>
</dbReference>
<evidence type="ECO:0000256" key="2">
    <source>
        <dbReference type="ARBA" id="ARBA00022676"/>
    </source>
</evidence>
<comment type="caution">
    <text evidence="5">The sequence shown here is derived from an EMBL/GenBank/DDBJ whole genome shotgun (WGS) entry which is preliminary data.</text>
</comment>
<keyword evidence="3 5" id="KW-0808">Transferase</keyword>
<dbReference type="EMBL" id="JACHXW010000001">
    <property type="protein sequence ID" value="MBB3150047.1"/>
    <property type="molecule type" value="Genomic_DNA"/>
</dbReference>
<organism evidence="5 6">
    <name type="scientific">Paenibacillus endophyticus</name>
    <dbReference type="NCBI Taxonomy" id="1294268"/>
    <lineage>
        <taxon>Bacteria</taxon>
        <taxon>Bacillati</taxon>
        <taxon>Bacillota</taxon>
        <taxon>Bacilli</taxon>
        <taxon>Bacillales</taxon>
        <taxon>Paenibacillaceae</taxon>
        <taxon>Paenibacillus</taxon>
    </lineage>
</organism>
<gene>
    <name evidence="5" type="ORF">FHS16_000079</name>
</gene>
<name>A0A7W5C2I5_9BACL</name>
<keyword evidence="6" id="KW-1185">Reference proteome</keyword>
<dbReference type="Pfam" id="PF00535">
    <property type="entry name" value="Glycos_transf_2"/>
    <property type="match status" value="1"/>
</dbReference>
<dbReference type="Gene3D" id="3.90.550.10">
    <property type="entry name" value="Spore Coat Polysaccharide Biosynthesis Protein SpsA, Chain A"/>
    <property type="match status" value="1"/>
</dbReference>
<evidence type="ECO:0000256" key="3">
    <source>
        <dbReference type="ARBA" id="ARBA00022679"/>
    </source>
</evidence>
<dbReference type="Proteomes" id="UP000518605">
    <property type="component" value="Unassembled WGS sequence"/>
</dbReference>
<protein>
    <submittedName>
        <fullName evidence="5">Glycosyltransferase involved in cell wall biosynthesis</fullName>
    </submittedName>
</protein>
<evidence type="ECO:0000259" key="4">
    <source>
        <dbReference type="Pfam" id="PF00535"/>
    </source>
</evidence>
<reference evidence="5 6" key="1">
    <citation type="submission" date="2020-08" db="EMBL/GenBank/DDBJ databases">
        <title>Genomic Encyclopedia of Type Strains, Phase III (KMG-III): the genomes of soil and plant-associated and newly described type strains.</title>
        <authorList>
            <person name="Whitman W."/>
        </authorList>
    </citation>
    <scope>NUCLEOTIDE SEQUENCE [LARGE SCALE GENOMIC DNA]</scope>
    <source>
        <strain evidence="5 6">CECT 8234</strain>
    </source>
</reference>
<dbReference type="RefSeq" id="WP_183557307.1">
    <property type="nucleotide sequence ID" value="NZ_CBCSLB010000001.1"/>
</dbReference>
<sequence length="343" mass="39904">MSYKVSVVIPVFNAEKYLDECITSLINQTLKDCEFIFVNDGSTDTSRLIIEGYQIMDDRIVLLNQDNQGVSQARNAALSIASGEYIGFVDADDFIKTDMYQKLYETAKQKKCDVVITNFESVLDGCKCTTQFPFPPDQLLDRQYIEQKIMPYFLKADDLNSVWNKLYRRELIINLKISFPQKTALGEDAIFNMLFFGFASTMSYIKYNGYYYREVLGSASRNITKMDYFGNALEVYLMDPPAVYSEVISKTIVNRFKSIRLINSTISYINLYIRPSKEISFSKRYSYIKRMINNHYVREAIPIYFAEMQVSLGRYEKFILNMIRARFIFGLICGVTYSRIRNN</sequence>
<dbReference type="PANTHER" id="PTHR22916">
    <property type="entry name" value="GLYCOSYLTRANSFERASE"/>
    <property type="match status" value="1"/>
</dbReference>
<dbReference type="GO" id="GO:0016757">
    <property type="term" value="F:glycosyltransferase activity"/>
    <property type="evidence" value="ECO:0007669"/>
    <property type="project" value="UniProtKB-KW"/>
</dbReference>
<comment type="similarity">
    <text evidence="1">Belongs to the glycosyltransferase 2 family.</text>
</comment>
<dbReference type="CDD" id="cd00761">
    <property type="entry name" value="Glyco_tranf_GTA_type"/>
    <property type="match status" value="1"/>
</dbReference>
<accession>A0A7W5C2I5</accession>
<evidence type="ECO:0000313" key="5">
    <source>
        <dbReference type="EMBL" id="MBB3150047.1"/>
    </source>
</evidence>
<dbReference type="InterPro" id="IPR029044">
    <property type="entry name" value="Nucleotide-diphossugar_trans"/>
</dbReference>
<dbReference type="SUPFAM" id="SSF53448">
    <property type="entry name" value="Nucleotide-diphospho-sugar transferases"/>
    <property type="match status" value="1"/>
</dbReference>
<proteinExistence type="inferred from homology"/>
<dbReference type="InterPro" id="IPR001173">
    <property type="entry name" value="Glyco_trans_2-like"/>
</dbReference>
<feature type="domain" description="Glycosyltransferase 2-like" evidence="4">
    <location>
        <begin position="6"/>
        <end position="125"/>
    </location>
</feature>
<evidence type="ECO:0000313" key="6">
    <source>
        <dbReference type="Proteomes" id="UP000518605"/>
    </source>
</evidence>
<keyword evidence="2" id="KW-0328">Glycosyltransferase</keyword>
<dbReference type="AlphaFoldDB" id="A0A7W5C2I5"/>
<evidence type="ECO:0000256" key="1">
    <source>
        <dbReference type="ARBA" id="ARBA00006739"/>
    </source>
</evidence>